<dbReference type="Proteomes" id="UP000246077">
    <property type="component" value="Unassembled WGS sequence"/>
</dbReference>
<protein>
    <submittedName>
        <fullName evidence="2">Uncharacterized protein</fullName>
    </submittedName>
</protein>
<name>A0A317DYT9_9PROT</name>
<comment type="caution">
    <text evidence="2">The sequence shown here is derived from an EMBL/GenBank/DDBJ whole genome shotgun (WGS) entry which is preliminary data.</text>
</comment>
<gene>
    <name evidence="2" type="ORF">DKG75_21085</name>
</gene>
<accession>A0A317DYT9</accession>
<proteinExistence type="predicted"/>
<feature type="transmembrane region" description="Helical" evidence="1">
    <location>
        <begin position="56"/>
        <end position="76"/>
    </location>
</feature>
<keyword evidence="3" id="KW-1185">Reference proteome</keyword>
<evidence type="ECO:0000313" key="3">
    <source>
        <dbReference type="Proteomes" id="UP000246077"/>
    </source>
</evidence>
<keyword evidence="1" id="KW-0472">Membrane</keyword>
<dbReference type="EMBL" id="QGLF01000007">
    <property type="protein sequence ID" value="PWR18035.1"/>
    <property type="molecule type" value="Genomic_DNA"/>
</dbReference>
<feature type="transmembrane region" description="Helical" evidence="1">
    <location>
        <begin position="170"/>
        <end position="193"/>
    </location>
</feature>
<keyword evidence="1" id="KW-0812">Transmembrane</keyword>
<evidence type="ECO:0000313" key="2">
    <source>
        <dbReference type="EMBL" id="PWR18035.1"/>
    </source>
</evidence>
<dbReference type="AlphaFoldDB" id="A0A317DYT9"/>
<organism evidence="2 3">
    <name type="scientific">Zavarzinia compransoris</name>
    <dbReference type="NCBI Taxonomy" id="1264899"/>
    <lineage>
        <taxon>Bacteria</taxon>
        <taxon>Pseudomonadati</taxon>
        <taxon>Pseudomonadota</taxon>
        <taxon>Alphaproteobacteria</taxon>
        <taxon>Rhodospirillales</taxon>
        <taxon>Zavarziniaceae</taxon>
        <taxon>Zavarzinia</taxon>
    </lineage>
</organism>
<reference evidence="3" key="1">
    <citation type="submission" date="2018-05" db="EMBL/GenBank/DDBJ databases">
        <title>Zavarzinia sp. HR-AS.</title>
        <authorList>
            <person name="Lee Y."/>
            <person name="Jeon C.O."/>
        </authorList>
    </citation>
    <scope>NUCLEOTIDE SEQUENCE [LARGE SCALE GENOMIC DNA]</scope>
    <source>
        <strain evidence="3">DSM 1231</strain>
    </source>
</reference>
<feature type="transmembrane region" description="Helical" evidence="1">
    <location>
        <begin position="142"/>
        <end position="163"/>
    </location>
</feature>
<sequence>MDLDLRRYIQTGQVSEWEVEGTSGATVSVGTPELKVELSASYLRMPLKHRGTGRSILYQGVGAGVGVGVSLSIPFVNASGGPDAMPSLGSRIVKGPAWTEPMGPRDFTGRALFVTGSALGPGHSQDVSVVLFARNLPPVLDIALRVGSVTALGPAMQGAAFLACTRGIALVWGLSLATTLGGIGANAIMYQILPPPA</sequence>
<evidence type="ECO:0000256" key="1">
    <source>
        <dbReference type="SAM" id="Phobius"/>
    </source>
</evidence>
<keyword evidence="1" id="KW-1133">Transmembrane helix</keyword>